<gene>
    <name evidence="1" type="ORF">UFOPK2234_00273</name>
</gene>
<reference evidence="1" key="1">
    <citation type="submission" date="2020-05" db="EMBL/GenBank/DDBJ databases">
        <authorList>
            <person name="Chiriac C."/>
            <person name="Salcher M."/>
            <person name="Ghai R."/>
            <person name="Kavagutti S V."/>
        </authorList>
    </citation>
    <scope>NUCLEOTIDE SEQUENCE</scope>
</reference>
<organism evidence="1">
    <name type="scientific">freshwater metagenome</name>
    <dbReference type="NCBI Taxonomy" id="449393"/>
    <lineage>
        <taxon>unclassified sequences</taxon>
        <taxon>metagenomes</taxon>
        <taxon>ecological metagenomes</taxon>
    </lineage>
</organism>
<sequence>MNINDVVLDSIFFVNNGEIDLLTGTMAPDRFNQLVNRDITIANRNHSTLGVVSIKTNLHKFIGENANLEAAELISKFENELVKLSFEIKKIFRDSDCICRVSKLGFWVFLNGQQAITENWLSSRRTQEIPQYVEFGLCSWQEGESQSSWYQRIDQLHFDNKG</sequence>
<evidence type="ECO:0000313" key="1">
    <source>
        <dbReference type="EMBL" id="CAB4647626.1"/>
    </source>
</evidence>
<name>A0A6J6KET2_9ZZZZ</name>
<dbReference type="EMBL" id="CAEZWG010000033">
    <property type="protein sequence ID" value="CAB4647626.1"/>
    <property type="molecule type" value="Genomic_DNA"/>
</dbReference>
<proteinExistence type="predicted"/>
<protein>
    <submittedName>
        <fullName evidence="1">Unannotated protein</fullName>
    </submittedName>
</protein>
<dbReference type="AlphaFoldDB" id="A0A6J6KET2"/>
<accession>A0A6J6KET2</accession>